<keyword evidence="2 6" id="KW-0031">Aminopeptidase</keyword>
<reference evidence="8 9" key="1">
    <citation type="journal article" date="2020" name="Biotechnol. Biofuels">
        <title>New insights from the biogas microbiome by comprehensive genome-resolved metagenomics of nearly 1600 species originating from multiple anaerobic digesters.</title>
        <authorList>
            <person name="Campanaro S."/>
            <person name="Treu L."/>
            <person name="Rodriguez-R L.M."/>
            <person name="Kovalovszki A."/>
            <person name="Ziels R.M."/>
            <person name="Maus I."/>
            <person name="Zhu X."/>
            <person name="Kougias P.G."/>
            <person name="Basile A."/>
            <person name="Luo G."/>
            <person name="Schluter A."/>
            <person name="Konstantinidis K.T."/>
            <person name="Angelidaki I."/>
        </authorList>
    </citation>
    <scope>NUCLEOTIDE SEQUENCE [LARGE SCALE GENOMIC DNA]</scope>
    <source>
        <strain evidence="8">AS06rmzACSIP_65</strain>
    </source>
</reference>
<dbReference type="InterPro" id="IPR000994">
    <property type="entry name" value="Pept_M24"/>
</dbReference>
<dbReference type="EMBL" id="JAAZBX010000015">
    <property type="protein sequence ID" value="NLD25688.1"/>
    <property type="molecule type" value="Genomic_DNA"/>
</dbReference>
<dbReference type="GO" id="GO:0006508">
    <property type="term" value="P:proteolysis"/>
    <property type="evidence" value="ECO:0007669"/>
    <property type="project" value="UniProtKB-KW"/>
</dbReference>
<dbReference type="InterPro" id="IPR036005">
    <property type="entry name" value="Creatinase/aminopeptidase-like"/>
</dbReference>
<evidence type="ECO:0000256" key="4">
    <source>
        <dbReference type="ARBA" id="ARBA00022723"/>
    </source>
</evidence>
<dbReference type="AlphaFoldDB" id="A0A847D0G8"/>
<dbReference type="EC" id="3.4.11.18" evidence="6"/>
<dbReference type="Gene3D" id="3.90.230.10">
    <property type="entry name" value="Creatinase/methionine aminopeptidase superfamily"/>
    <property type="match status" value="1"/>
</dbReference>
<evidence type="ECO:0000259" key="7">
    <source>
        <dbReference type="Pfam" id="PF00557"/>
    </source>
</evidence>
<evidence type="ECO:0000256" key="6">
    <source>
        <dbReference type="RuleBase" id="RU003653"/>
    </source>
</evidence>
<dbReference type="InterPro" id="IPR002467">
    <property type="entry name" value="Pept_M24A_MAP1"/>
</dbReference>
<comment type="cofactor">
    <cofactor evidence="6">
        <name>Co(2+)</name>
        <dbReference type="ChEBI" id="CHEBI:48828"/>
    </cofactor>
    <cofactor evidence="6">
        <name>Zn(2+)</name>
        <dbReference type="ChEBI" id="CHEBI:29105"/>
    </cofactor>
    <cofactor evidence="6">
        <name>Mn(2+)</name>
        <dbReference type="ChEBI" id="CHEBI:29035"/>
    </cofactor>
    <cofactor evidence="6">
        <name>Fe(2+)</name>
        <dbReference type="ChEBI" id="CHEBI:29033"/>
    </cofactor>
    <text evidence="6">Binds 2 divalent metal cations per subunit. Has a high-affinity and a low affinity metal-binding site. The true nature of the physiological cofactor is under debate. The enzyme is active with cobalt, zinc, manganese or divalent iron ions.</text>
</comment>
<dbReference type="PANTHER" id="PTHR43330:SF27">
    <property type="entry name" value="METHIONINE AMINOPEPTIDASE"/>
    <property type="match status" value="1"/>
</dbReference>
<evidence type="ECO:0000313" key="8">
    <source>
        <dbReference type="EMBL" id="NLD25688.1"/>
    </source>
</evidence>
<name>A0A847D0G8_9BACT</name>
<proteinExistence type="inferred from homology"/>
<organism evidence="8 9">
    <name type="scientific">Candidatus Dojkabacteria bacterium</name>
    <dbReference type="NCBI Taxonomy" id="2099670"/>
    <lineage>
        <taxon>Bacteria</taxon>
        <taxon>Candidatus Dojkabacteria</taxon>
    </lineage>
</organism>
<sequence>MIIRNSQEEELLKEACNISVDILQKLGQKIKEGVTPLQIDNYAGELCLQYRVHPSFKRVDGYMYNTCISVNDVAVHGIPKNIPLQKGDLVSIDFGIVHKKMYTDHCWTWCVGKADEQKTKLLLAGRKAVESALPKAVVGNRTGDLGYEMEKVALENGYNVLSVFVGHGIGKGLHEYPDIPAFGKKGKGDLLEDGMVICIECQVVDDEDNVVIDKSDGWSARTVHGGNSVMFEYMVIVRKGSPTILTNTLNWGVEACLD</sequence>
<comment type="similarity">
    <text evidence="6">Belongs to the peptidase M24A family.</text>
</comment>
<keyword evidence="4 6" id="KW-0479">Metal-binding</keyword>
<dbReference type="GO" id="GO:0005829">
    <property type="term" value="C:cytosol"/>
    <property type="evidence" value="ECO:0007669"/>
    <property type="project" value="TreeGrafter"/>
</dbReference>
<dbReference type="GO" id="GO:0004239">
    <property type="term" value="F:initiator methionyl aminopeptidase activity"/>
    <property type="evidence" value="ECO:0007669"/>
    <property type="project" value="UniProtKB-EC"/>
</dbReference>
<accession>A0A847D0G8</accession>
<dbReference type="Pfam" id="PF00557">
    <property type="entry name" value="Peptidase_M24"/>
    <property type="match status" value="1"/>
</dbReference>
<evidence type="ECO:0000256" key="5">
    <source>
        <dbReference type="ARBA" id="ARBA00022801"/>
    </source>
</evidence>
<evidence type="ECO:0000256" key="3">
    <source>
        <dbReference type="ARBA" id="ARBA00022670"/>
    </source>
</evidence>
<comment type="caution">
    <text evidence="8">The sequence shown here is derived from an EMBL/GenBank/DDBJ whole genome shotgun (WGS) entry which is preliminary data.</text>
</comment>
<keyword evidence="3 6" id="KW-0645">Protease</keyword>
<feature type="domain" description="Peptidase M24" evidence="7">
    <location>
        <begin position="10"/>
        <end position="238"/>
    </location>
</feature>
<dbReference type="PRINTS" id="PR00599">
    <property type="entry name" value="MAPEPTIDASE"/>
</dbReference>
<comment type="catalytic activity">
    <reaction evidence="6">
        <text>Release of N-terminal amino acids, preferentially methionine, from peptides and arylamides.</text>
        <dbReference type="EC" id="3.4.11.18"/>
    </reaction>
</comment>
<dbReference type="NCBIfam" id="TIGR00500">
    <property type="entry name" value="met_pdase_I"/>
    <property type="match status" value="1"/>
</dbReference>
<dbReference type="InterPro" id="IPR001714">
    <property type="entry name" value="Pept_M24_MAP"/>
</dbReference>
<keyword evidence="5 8" id="KW-0378">Hydrolase</keyword>
<dbReference type="Proteomes" id="UP000545876">
    <property type="component" value="Unassembled WGS sequence"/>
</dbReference>
<evidence type="ECO:0000256" key="2">
    <source>
        <dbReference type="ARBA" id="ARBA00022438"/>
    </source>
</evidence>
<gene>
    <name evidence="8" type="primary">map</name>
    <name evidence="8" type="ORF">GX656_03590</name>
</gene>
<comment type="function">
    <text evidence="1">Removes the N-terminal methionine from nascent proteins. The N-terminal methionine is often cleaved when the second residue in the primary sequence is small and uncharged (Met-Ala-, Cys, Gly, Pro, Ser, Thr, or Val). Requires deformylation of the N(alpha)-formylated initiator methionine before it can be hydrolyzed.</text>
</comment>
<evidence type="ECO:0000313" key="9">
    <source>
        <dbReference type="Proteomes" id="UP000545876"/>
    </source>
</evidence>
<protein>
    <recommendedName>
        <fullName evidence="6">Methionine aminopeptidase</fullName>
        <ecNumber evidence="6">3.4.11.18</ecNumber>
    </recommendedName>
</protein>
<evidence type="ECO:0000256" key="1">
    <source>
        <dbReference type="ARBA" id="ARBA00002521"/>
    </source>
</evidence>
<dbReference type="GO" id="GO:0070006">
    <property type="term" value="F:metalloaminopeptidase activity"/>
    <property type="evidence" value="ECO:0007669"/>
    <property type="project" value="InterPro"/>
</dbReference>
<dbReference type="SUPFAM" id="SSF55920">
    <property type="entry name" value="Creatinase/aminopeptidase"/>
    <property type="match status" value="1"/>
</dbReference>
<dbReference type="PANTHER" id="PTHR43330">
    <property type="entry name" value="METHIONINE AMINOPEPTIDASE"/>
    <property type="match status" value="1"/>
</dbReference>
<dbReference type="GO" id="GO:0046872">
    <property type="term" value="F:metal ion binding"/>
    <property type="evidence" value="ECO:0007669"/>
    <property type="project" value="UniProtKB-KW"/>
</dbReference>